<comment type="caution">
    <text evidence="3">The sequence shown here is derived from an EMBL/GenBank/DDBJ whole genome shotgun (WGS) entry which is preliminary data.</text>
</comment>
<name>A0A9W7ABX4_9STRA</name>
<evidence type="ECO:0000313" key="3">
    <source>
        <dbReference type="EMBL" id="GMH65544.1"/>
    </source>
</evidence>
<feature type="transmembrane region" description="Helical" evidence="2">
    <location>
        <begin position="186"/>
        <end position="209"/>
    </location>
</feature>
<proteinExistence type="predicted"/>
<accession>A0A9W7ABX4</accession>
<keyword evidence="4" id="KW-1185">Reference proteome</keyword>
<keyword evidence="2" id="KW-1133">Transmembrane helix</keyword>
<protein>
    <submittedName>
        <fullName evidence="3">Uncharacterized protein</fullName>
    </submittedName>
</protein>
<feature type="compositionally biased region" description="Polar residues" evidence="1">
    <location>
        <begin position="1"/>
        <end position="19"/>
    </location>
</feature>
<reference evidence="4" key="1">
    <citation type="journal article" date="2023" name="Commun. Biol.">
        <title>Genome analysis of Parmales, the sister group of diatoms, reveals the evolutionary specialization of diatoms from phago-mixotrophs to photoautotrophs.</title>
        <authorList>
            <person name="Ban H."/>
            <person name="Sato S."/>
            <person name="Yoshikawa S."/>
            <person name="Yamada K."/>
            <person name="Nakamura Y."/>
            <person name="Ichinomiya M."/>
            <person name="Sato N."/>
            <person name="Blanc-Mathieu R."/>
            <person name="Endo H."/>
            <person name="Kuwata A."/>
            <person name="Ogata H."/>
        </authorList>
    </citation>
    <scope>NUCLEOTIDE SEQUENCE [LARGE SCALE GENOMIC DNA]</scope>
    <source>
        <strain evidence="4">NIES 3700</strain>
    </source>
</reference>
<dbReference type="EMBL" id="BRXW01000552">
    <property type="protein sequence ID" value="GMH65544.1"/>
    <property type="molecule type" value="Genomic_DNA"/>
</dbReference>
<evidence type="ECO:0000256" key="2">
    <source>
        <dbReference type="SAM" id="Phobius"/>
    </source>
</evidence>
<dbReference type="OrthoDB" id="10409100at2759"/>
<feature type="region of interest" description="Disordered" evidence="1">
    <location>
        <begin position="1"/>
        <end position="35"/>
    </location>
</feature>
<dbReference type="AlphaFoldDB" id="A0A9W7ABX4"/>
<keyword evidence="2" id="KW-0472">Membrane</keyword>
<gene>
    <name evidence="3" type="ORF">TrLO_g8859</name>
</gene>
<dbReference type="Proteomes" id="UP001165122">
    <property type="component" value="Unassembled WGS sequence"/>
</dbReference>
<keyword evidence="2" id="KW-0812">Transmembrane</keyword>
<organism evidence="3 4">
    <name type="scientific">Triparma laevis f. longispina</name>
    <dbReference type="NCBI Taxonomy" id="1714387"/>
    <lineage>
        <taxon>Eukaryota</taxon>
        <taxon>Sar</taxon>
        <taxon>Stramenopiles</taxon>
        <taxon>Ochrophyta</taxon>
        <taxon>Bolidophyceae</taxon>
        <taxon>Parmales</taxon>
        <taxon>Triparmaceae</taxon>
        <taxon>Triparma</taxon>
    </lineage>
</organism>
<sequence length="211" mass="23062">MSSTPTNSPPSRANTSTHRTVPIGFTASSKRDSQYEDLKASLTSFDEERLKQELLERRRGAYQHPEIVSADTAGDESFGIGSSPKTSPRLSSKPSPSIEGLEMSPKLSPSIEGVEMSPKLSPSDEQNTSQLLRDLESAYAEHHLNGDGEQGFDYHPASQANNNPGVNVNLFGGMKRVSMESHPAKIFGVGIFLTVVFVMIFILVLKILIWL</sequence>
<evidence type="ECO:0000256" key="1">
    <source>
        <dbReference type="SAM" id="MobiDB-lite"/>
    </source>
</evidence>
<evidence type="ECO:0000313" key="4">
    <source>
        <dbReference type="Proteomes" id="UP001165122"/>
    </source>
</evidence>
<feature type="region of interest" description="Disordered" evidence="1">
    <location>
        <begin position="56"/>
        <end position="128"/>
    </location>
</feature>
<feature type="compositionally biased region" description="Polar residues" evidence="1">
    <location>
        <begin position="83"/>
        <end position="95"/>
    </location>
</feature>